<accession>A0ABT3DN65</accession>
<gene>
    <name evidence="1" type="ORF">OIH86_22840</name>
</gene>
<dbReference type="Proteomes" id="UP001526147">
    <property type="component" value="Unassembled WGS sequence"/>
</dbReference>
<protein>
    <submittedName>
        <fullName evidence="1">Uncharacterized protein</fullName>
    </submittedName>
</protein>
<evidence type="ECO:0000313" key="1">
    <source>
        <dbReference type="EMBL" id="MCV9888493.1"/>
    </source>
</evidence>
<name>A0ABT3DN65_9BACI</name>
<organism evidence="1 2">
    <name type="scientific">Metabacillus halosaccharovorans</name>
    <dbReference type="NCBI Taxonomy" id="930124"/>
    <lineage>
        <taxon>Bacteria</taxon>
        <taxon>Bacillati</taxon>
        <taxon>Bacillota</taxon>
        <taxon>Bacilli</taxon>
        <taxon>Bacillales</taxon>
        <taxon>Bacillaceae</taxon>
        <taxon>Metabacillus</taxon>
    </lineage>
</organism>
<dbReference type="EMBL" id="JAOYEY010000050">
    <property type="protein sequence ID" value="MCV9888493.1"/>
    <property type="molecule type" value="Genomic_DNA"/>
</dbReference>
<sequence>MQIADYIGRTEFDMIHFSLSLIKEIDYKIKQKVFFYQNQVSTFINDQVERYVHTLHVKGSLQYVYKAEIHKMITPKLKMLFEKHCLFHCV</sequence>
<comment type="caution">
    <text evidence="1">The sequence shown here is derived from an EMBL/GenBank/DDBJ whole genome shotgun (WGS) entry which is preliminary data.</text>
</comment>
<keyword evidence="2" id="KW-1185">Reference proteome</keyword>
<evidence type="ECO:0000313" key="2">
    <source>
        <dbReference type="Proteomes" id="UP001526147"/>
    </source>
</evidence>
<proteinExistence type="predicted"/>
<dbReference type="RefSeq" id="WP_251682484.1">
    <property type="nucleotide sequence ID" value="NZ_CP162630.1"/>
</dbReference>
<reference evidence="1 2" key="1">
    <citation type="submission" date="2022-10" db="EMBL/GenBank/DDBJ databases">
        <title>Draft genome assembly of moderately radiation resistant bacterium Metabacillus halosaccharovorans.</title>
        <authorList>
            <person name="Pal S."/>
            <person name="Gopinathan A."/>
        </authorList>
    </citation>
    <scope>NUCLEOTIDE SEQUENCE [LARGE SCALE GENOMIC DNA]</scope>
    <source>
        <strain evidence="1 2">VITHBRA001</strain>
    </source>
</reference>